<dbReference type="InterPro" id="IPR002625">
    <property type="entry name" value="Smr_dom"/>
</dbReference>
<dbReference type="PROSITE" id="PS50828">
    <property type="entry name" value="SMR"/>
    <property type="match status" value="1"/>
</dbReference>
<proteinExistence type="predicted"/>
<dbReference type="PANTHER" id="PTHR35562:SF2">
    <property type="entry name" value="DNA ENDONUCLEASE SMRA-RELATED"/>
    <property type="match status" value="1"/>
</dbReference>
<dbReference type="OrthoDB" id="9808881at2"/>
<reference evidence="3" key="1">
    <citation type="submission" date="2010-05" db="EMBL/GenBank/DDBJ databases">
        <title>The draft genome of Desulfonatronospira thiodismutans ASO3-1.</title>
        <authorList>
            <consortium name="US DOE Joint Genome Institute (JGI-PGF)"/>
            <person name="Lucas S."/>
            <person name="Copeland A."/>
            <person name="Lapidus A."/>
            <person name="Cheng J.-F."/>
            <person name="Bruce D."/>
            <person name="Goodwin L."/>
            <person name="Pitluck S."/>
            <person name="Chertkov O."/>
            <person name="Brettin T."/>
            <person name="Detter J.C."/>
            <person name="Han C."/>
            <person name="Land M.L."/>
            <person name="Hauser L."/>
            <person name="Kyrpides N."/>
            <person name="Mikhailova N."/>
            <person name="Muyzer G."/>
            <person name="Woyke T."/>
        </authorList>
    </citation>
    <scope>NUCLEOTIDE SEQUENCE [LARGE SCALE GENOMIC DNA]</scope>
    <source>
        <strain evidence="3">ASO3-1</strain>
    </source>
</reference>
<dbReference type="SMART" id="SM00463">
    <property type="entry name" value="SMR"/>
    <property type="match status" value="1"/>
</dbReference>
<sequence>MKSLKELKKIKISSRKKEKNPEPPAPPEKKKDKSEENLFQTAMSGVKPLKGKGRDIPLETEPAAEGAPLQEESDLDTLYRLVRGDVEFDVQFSDEYIQGYVKSINTRTFRRFKNGELSIEAHLDLHGLNSDQARQELLHFMREQYHQGKTCVLLIPGRGKNSPLGEGVLRNEIQSWLTVEPLKRIVLAFCSALPRHGGTGALYVLMRSKKKTKGKIHWDKYLIDLY</sequence>
<dbReference type="Proteomes" id="UP000005496">
    <property type="component" value="Unassembled WGS sequence"/>
</dbReference>
<dbReference type="RefSeq" id="WP_008868997.1">
    <property type="nucleotide sequence ID" value="NZ_ACJN02000001.1"/>
</dbReference>
<feature type="domain" description="Smr" evidence="2">
    <location>
        <begin position="123"/>
        <end position="207"/>
    </location>
</feature>
<feature type="region of interest" description="Disordered" evidence="1">
    <location>
        <begin position="1"/>
        <end position="71"/>
    </location>
</feature>
<dbReference type="InterPro" id="IPR036063">
    <property type="entry name" value="Smr_dom_sf"/>
</dbReference>
<dbReference type="Gene3D" id="3.30.1370.110">
    <property type="match status" value="1"/>
</dbReference>
<accession>D6SMF7</accession>
<evidence type="ECO:0000313" key="4">
    <source>
        <dbReference type="Proteomes" id="UP000005496"/>
    </source>
</evidence>
<dbReference type="EMBL" id="ACJN02000001">
    <property type="protein sequence ID" value="EFI35868.1"/>
    <property type="molecule type" value="Genomic_DNA"/>
</dbReference>
<dbReference type="AlphaFoldDB" id="D6SMF7"/>
<evidence type="ECO:0000259" key="2">
    <source>
        <dbReference type="PROSITE" id="PS50828"/>
    </source>
</evidence>
<name>D6SMF7_9BACT</name>
<evidence type="ECO:0000256" key="1">
    <source>
        <dbReference type="SAM" id="MobiDB-lite"/>
    </source>
</evidence>
<feature type="compositionally biased region" description="Basic and acidic residues" evidence="1">
    <location>
        <begin position="27"/>
        <end position="36"/>
    </location>
</feature>
<gene>
    <name evidence="3" type="ORF">Dthio_PD3307</name>
</gene>
<evidence type="ECO:0000313" key="3">
    <source>
        <dbReference type="EMBL" id="EFI35868.1"/>
    </source>
</evidence>
<keyword evidence="4" id="KW-1185">Reference proteome</keyword>
<protein>
    <submittedName>
        <fullName evidence="3">Smr protein/MutS2</fullName>
    </submittedName>
</protein>
<dbReference type="Pfam" id="PF01713">
    <property type="entry name" value="Smr"/>
    <property type="match status" value="1"/>
</dbReference>
<comment type="caution">
    <text evidence="3">The sequence shown here is derived from an EMBL/GenBank/DDBJ whole genome shotgun (WGS) entry which is preliminary data.</text>
</comment>
<organism evidence="3 4">
    <name type="scientific">Desulfonatronospira thiodismutans ASO3-1</name>
    <dbReference type="NCBI Taxonomy" id="555779"/>
    <lineage>
        <taxon>Bacteria</taxon>
        <taxon>Pseudomonadati</taxon>
        <taxon>Thermodesulfobacteriota</taxon>
        <taxon>Desulfovibrionia</taxon>
        <taxon>Desulfovibrionales</taxon>
        <taxon>Desulfonatronovibrionaceae</taxon>
        <taxon>Desulfonatronospira</taxon>
    </lineage>
</organism>
<dbReference type="PANTHER" id="PTHR35562">
    <property type="entry name" value="DNA ENDONUCLEASE SMRA-RELATED"/>
    <property type="match status" value="1"/>
</dbReference>
<dbReference type="SUPFAM" id="SSF160443">
    <property type="entry name" value="SMR domain-like"/>
    <property type="match status" value="1"/>
</dbReference>
<dbReference type="eggNOG" id="COG2840">
    <property type="taxonomic scope" value="Bacteria"/>
</dbReference>